<feature type="region of interest" description="Disordered" evidence="2">
    <location>
        <begin position="863"/>
        <end position="888"/>
    </location>
</feature>
<keyword evidence="1" id="KW-0547">Nucleotide-binding</keyword>
<dbReference type="PANTHER" id="PTHR23086">
    <property type="entry name" value="PHOSPHATIDYLINOSITOL-4-PHOSPHATE 5-KINASE"/>
    <property type="match status" value="1"/>
</dbReference>
<keyword evidence="1" id="KW-0808">Transferase</keyword>
<feature type="transmembrane region" description="Helical" evidence="3">
    <location>
        <begin position="114"/>
        <end position="136"/>
    </location>
</feature>
<gene>
    <name evidence="5" type="ORF">DYB30_006670</name>
</gene>
<dbReference type="InterPro" id="IPR027484">
    <property type="entry name" value="PInositol-4-P-5-kinase_N"/>
</dbReference>
<feature type="compositionally biased region" description="Low complexity" evidence="2">
    <location>
        <begin position="676"/>
        <end position="690"/>
    </location>
</feature>
<evidence type="ECO:0000256" key="2">
    <source>
        <dbReference type="SAM" id="MobiDB-lite"/>
    </source>
</evidence>
<dbReference type="Proteomes" id="UP000266643">
    <property type="component" value="Unassembled WGS sequence"/>
</dbReference>
<feature type="compositionally biased region" description="Low complexity" evidence="2">
    <location>
        <begin position="864"/>
        <end position="878"/>
    </location>
</feature>
<dbReference type="Pfam" id="PF01504">
    <property type="entry name" value="PIP5K"/>
    <property type="match status" value="1"/>
</dbReference>
<dbReference type="SMART" id="SM00330">
    <property type="entry name" value="PIPKc"/>
    <property type="match status" value="1"/>
</dbReference>
<feature type="domain" description="PIPK" evidence="4">
    <location>
        <begin position="337"/>
        <end position="787"/>
    </location>
</feature>
<dbReference type="SUPFAM" id="SSF56104">
    <property type="entry name" value="SAICAR synthase-like"/>
    <property type="match status" value="1"/>
</dbReference>
<feature type="compositionally biased region" description="Low complexity" evidence="2">
    <location>
        <begin position="626"/>
        <end position="638"/>
    </location>
</feature>
<feature type="compositionally biased region" description="Polar residues" evidence="2">
    <location>
        <begin position="803"/>
        <end position="813"/>
    </location>
</feature>
<evidence type="ECO:0000259" key="4">
    <source>
        <dbReference type="PROSITE" id="PS51455"/>
    </source>
</evidence>
<keyword evidence="3" id="KW-1133">Transmembrane helix</keyword>
<feature type="region of interest" description="Disordered" evidence="2">
    <location>
        <begin position="791"/>
        <end position="814"/>
    </location>
</feature>
<keyword evidence="3" id="KW-0812">Transmembrane</keyword>
<evidence type="ECO:0000313" key="5">
    <source>
        <dbReference type="EMBL" id="RHY69552.1"/>
    </source>
</evidence>
<feature type="compositionally biased region" description="Polar residues" evidence="2">
    <location>
        <begin position="697"/>
        <end position="717"/>
    </location>
</feature>
<feature type="transmembrane region" description="Helical" evidence="3">
    <location>
        <begin position="47"/>
        <end position="68"/>
    </location>
</feature>
<dbReference type="Gene3D" id="3.30.810.10">
    <property type="entry name" value="2-Layer Sandwich"/>
    <property type="match status" value="1"/>
</dbReference>
<evidence type="ECO:0000313" key="6">
    <source>
        <dbReference type="Proteomes" id="UP000266643"/>
    </source>
</evidence>
<keyword evidence="3" id="KW-0472">Membrane</keyword>
<feature type="transmembrane region" description="Helical" evidence="3">
    <location>
        <begin position="264"/>
        <end position="287"/>
    </location>
</feature>
<protein>
    <recommendedName>
        <fullName evidence="4">PIPK domain-containing protein</fullName>
    </recommendedName>
</protein>
<dbReference type="GO" id="GO:0005886">
    <property type="term" value="C:plasma membrane"/>
    <property type="evidence" value="ECO:0007669"/>
    <property type="project" value="TreeGrafter"/>
</dbReference>
<feature type="transmembrane region" description="Helical" evidence="3">
    <location>
        <begin position="148"/>
        <end position="166"/>
    </location>
</feature>
<accession>A0A397DRW2</accession>
<evidence type="ECO:0000256" key="3">
    <source>
        <dbReference type="SAM" id="Phobius"/>
    </source>
</evidence>
<name>A0A397DRW2_APHAT</name>
<dbReference type="GO" id="GO:0016308">
    <property type="term" value="F:1-phosphatidylinositol-4-phosphate 5-kinase activity"/>
    <property type="evidence" value="ECO:0007669"/>
    <property type="project" value="TreeGrafter"/>
</dbReference>
<dbReference type="InterPro" id="IPR023610">
    <property type="entry name" value="PInositol-4/5-P-5/4-kinase"/>
</dbReference>
<reference evidence="5 6" key="1">
    <citation type="submission" date="2018-08" db="EMBL/GenBank/DDBJ databases">
        <title>Aphanomyces genome sequencing and annotation.</title>
        <authorList>
            <person name="Minardi D."/>
            <person name="Oidtmann B."/>
            <person name="Van Der Giezen M."/>
            <person name="Studholme D.J."/>
        </authorList>
    </citation>
    <scope>NUCLEOTIDE SEQUENCE [LARGE SCALE GENOMIC DNA]</scope>
    <source>
        <strain evidence="5 6">D2</strain>
    </source>
</reference>
<proteinExistence type="predicted"/>
<dbReference type="PROSITE" id="PS51455">
    <property type="entry name" value="PIPK"/>
    <property type="match status" value="1"/>
</dbReference>
<feature type="transmembrane region" description="Helical" evidence="3">
    <location>
        <begin position="307"/>
        <end position="326"/>
    </location>
</feature>
<keyword evidence="1" id="KW-0418">Kinase</keyword>
<dbReference type="Gene3D" id="3.30.800.10">
    <property type="entry name" value="Phosphatidylinositol Phosphate Kinase II Beta"/>
    <property type="match status" value="1"/>
</dbReference>
<feature type="non-terminal residue" evidence="5">
    <location>
        <position position="1"/>
    </location>
</feature>
<dbReference type="GO" id="GO:0005524">
    <property type="term" value="F:ATP binding"/>
    <property type="evidence" value="ECO:0007669"/>
    <property type="project" value="UniProtKB-UniRule"/>
</dbReference>
<dbReference type="PANTHER" id="PTHR23086:SF8">
    <property type="entry name" value="PHOSPHATIDYLINOSITOL 5-PHOSPHATE 4-KINASE, ISOFORM A"/>
    <property type="match status" value="1"/>
</dbReference>
<dbReference type="Gene3D" id="1.20.1070.10">
    <property type="entry name" value="Rhodopsin 7-helix transmembrane proteins"/>
    <property type="match status" value="1"/>
</dbReference>
<evidence type="ECO:0000256" key="1">
    <source>
        <dbReference type="PROSITE-ProRule" id="PRU00781"/>
    </source>
</evidence>
<dbReference type="InterPro" id="IPR002498">
    <property type="entry name" value="PInositol-4-P-4/5-kinase_core"/>
</dbReference>
<feature type="region of interest" description="Disordered" evidence="2">
    <location>
        <begin position="623"/>
        <end position="651"/>
    </location>
</feature>
<comment type="caution">
    <text evidence="5">The sequence shown here is derived from an EMBL/GenBank/DDBJ whole genome shotgun (WGS) entry which is preliminary data.</text>
</comment>
<dbReference type="InterPro" id="IPR027483">
    <property type="entry name" value="PInositol-4-P-4/5-kinase_C_sf"/>
</dbReference>
<dbReference type="AlphaFoldDB" id="A0A397DRW2"/>
<organism evidence="5 6">
    <name type="scientific">Aphanomyces astaci</name>
    <name type="common">Crayfish plague agent</name>
    <dbReference type="NCBI Taxonomy" id="112090"/>
    <lineage>
        <taxon>Eukaryota</taxon>
        <taxon>Sar</taxon>
        <taxon>Stramenopiles</taxon>
        <taxon>Oomycota</taxon>
        <taxon>Saprolegniomycetes</taxon>
        <taxon>Saprolegniales</taxon>
        <taxon>Verrucalvaceae</taxon>
        <taxon>Aphanomyces</taxon>
    </lineage>
</organism>
<feature type="transmembrane region" description="Helical" evidence="3">
    <location>
        <begin position="75"/>
        <end position="94"/>
    </location>
</feature>
<keyword evidence="1" id="KW-0067">ATP-binding</keyword>
<dbReference type="EMBL" id="QUTD01004134">
    <property type="protein sequence ID" value="RHY69552.1"/>
    <property type="molecule type" value="Genomic_DNA"/>
</dbReference>
<dbReference type="CDD" id="cd00139">
    <property type="entry name" value="PIPKc"/>
    <property type="match status" value="1"/>
</dbReference>
<dbReference type="VEuPathDB" id="FungiDB:H257_16299"/>
<sequence>KQASTMLDAAAEIIVTVAAASSNTSITNTSLGAGYASPSSNVAALRFIFTVLSILGCAVVVLSYIMFLPLRKGSNALVVSIAIFAMGMHITMFAQTGYKGPLAENVDCDVSVAALTQFFVLGQEIYLFTMILDLYSTTRNPFTFTRPSLYHVFVLSVSLLGAYLFSLNSRAIGFAELGVCWFQSNDDNASVWLHMYVLSSPRPAWPVHIPTLFVVDCSYFVAPLAFLYGKGFMLFIVARNRIQDGYDDITTSAARILSLRHMRVYIGMSALYWIVMGVGSIAILFWLPLDDHSTSSSRRKTQVFYEFWMLGLSIKGTVVFVLYTYLMKLPAVYAMWRQGSYDDLMNVQGVHWVLRRDVLYFARMGICESISSAVEWIPEGPSAYAVRSLELVGRHESHKALFHEFEAASFAVVRSLSGITADALGLSMRVHTQERFSEGKSGAFLYYTGDQKFIVKTCTEAEQGYLMQILPSYIAHLQMYPNSFLSRYVGCYELVVYDQTIRFIVLANILQNPSVVVDEFYDLKGSYENPHVLGVRKVCKYCGKEFVVGMTQEVCTMNPSRKQGHVQDICGKDLNWGARQISLHEDLADAIADQLATDSEYLRSINSIDYSLIVGLHTTPIPPPSSTSSPCLSSLSSPHLVQDTAPPSHDPYDLTLLGLQKKNPPLPTYTNSHVYSPTTTTNPTPSSASTGGVYHPITSTKAAAAASNQQQHLQSSPVGGPPPPLANHHNECVVYMGIIDILTPWSVRKQMEHWVRVYLQCLDRLGISCVDPKYYAQRFRDRVINTVIRGGGGPAPPLDDHYSSSTTPNQQLPPNRLNLKLLQPTSQGPTGDIIGYMTSGRSTTTLVASDFTGSHFVWEHQRPSSSKSNLSSFPSLHSTQSQGPPPMR</sequence>
<feature type="region of interest" description="Disordered" evidence="2">
    <location>
        <begin position="667"/>
        <end position="725"/>
    </location>
</feature>
<dbReference type="GO" id="GO:0046854">
    <property type="term" value="P:phosphatidylinositol phosphate biosynthetic process"/>
    <property type="evidence" value="ECO:0007669"/>
    <property type="project" value="TreeGrafter"/>
</dbReference>